<evidence type="ECO:0000259" key="2">
    <source>
        <dbReference type="Pfam" id="PF19089"/>
    </source>
</evidence>
<evidence type="ECO:0000313" key="4">
    <source>
        <dbReference type="Proteomes" id="UP001168552"/>
    </source>
</evidence>
<dbReference type="RefSeq" id="WP_320005061.1">
    <property type="nucleotide sequence ID" value="NZ_JAUHJS010000007.1"/>
</dbReference>
<dbReference type="Pfam" id="PF19089">
    <property type="entry name" value="DUF5777"/>
    <property type="match status" value="1"/>
</dbReference>
<organism evidence="3 4">
    <name type="scientific">Shiella aurantiaca</name>
    <dbReference type="NCBI Taxonomy" id="3058365"/>
    <lineage>
        <taxon>Bacteria</taxon>
        <taxon>Pseudomonadati</taxon>
        <taxon>Bacteroidota</taxon>
        <taxon>Cytophagia</taxon>
        <taxon>Cytophagales</taxon>
        <taxon>Shiellaceae</taxon>
        <taxon>Shiella</taxon>
    </lineage>
</organism>
<dbReference type="InterPro" id="IPR045916">
    <property type="entry name" value="DUF5777"/>
</dbReference>
<keyword evidence="4" id="KW-1185">Reference proteome</keyword>
<feature type="domain" description="DUF5777" evidence="2">
    <location>
        <begin position="43"/>
        <end position="289"/>
    </location>
</feature>
<name>A0ABT8F8F9_9BACT</name>
<sequence length="295" mass="33729">MKNLLVPMFLLLASHMSFGQDDLLNMLGDIEEEEEVIYTYGTFKTTRIINSQSVDIESKGEMQFLISHRFGNLFDGVETFYGLDDATIRLGLEYGVTERIAVGAGRSSDEAAYDVYGKYLILRQTENGNMPISMVWYTNATYSKRDRVSATYDYQLRHYWQYVNQLLIARKFSPKTSLQLMPTLIHRNIVVRADQPHQVYALGAGVRQKLTNRFSLTAEYYHLFNDLNDDAFSAPLVLGFEIETGGHVFMFNIGSSRGMTEKMLITRGTGSWTDTDKGLYLGFNISRNFNLNKKE</sequence>
<protein>
    <submittedName>
        <fullName evidence="3">DUF5777 family beta-barrel protein</fullName>
    </submittedName>
</protein>
<keyword evidence="1" id="KW-0732">Signal</keyword>
<gene>
    <name evidence="3" type="ORF">QWY31_13520</name>
</gene>
<accession>A0ABT8F8F9</accession>
<comment type="caution">
    <text evidence="3">The sequence shown here is derived from an EMBL/GenBank/DDBJ whole genome shotgun (WGS) entry which is preliminary data.</text>
</comment>
<feature type="signal peptide" evidence="1">
    <location>
        <begin position="1"/>
        <end position="19"/>
    </location>
</feature>
<dbReference type="Proteomes" id="UP001168552">
    <property type="component" value="Unassembled WGS sequence"/>
</dbReference>
<reference evidence="3" key="1">
    <citation type="submission" date="2023-06" db="EMBL/GenBank/DDBJ databases">
        <title>Cytophagales bacterium Strain LB-30, isolated from soil.</title>
        <authorList>
            <person name="Liu B."/>
        </authorList>
    </citation>
    <scope>NUCLEOTIDE SEQUENCE</scope>
    <source>
        <strain evidence="3">LB-30</strain>
    </source>
</reference>
<dbReference type="EMBL" id="JAUHJS010000007">
    <property type="protein sequence ID" value="MDN4166524.1"/>
    <property type="molecule type" value="Genomic_DNA"/>
</dbReference>
<proteinExistence type="predicted"/>
<evidence type="ECO:0000256" key="1">
    <source>
        <dbReference type="SAM" id="SignalP"/>
    </source>
</evidence>
<feature type="chain" id="PRO_5045094409" evidence="1">
    <location>
        <begin position="20"/>
        <end position="295"/>
    </location>
</feature>
<evidence type="ECO:0000313" key="3">
    <source>
        <dbReference type="EMBL" id="MDN4166524.1"/>
    </source>
</evidence>